<comment type="similarity">
    <text evidence="1">Belongs to the ABC transporter superfamily.</text>
</comment>
<dbReference type="GeneID" id="64406490"/>
<evidence type="ECO:0000313" key="7">
    <source>
        <dbReference type="Proteomes" id="UP000273044"/>
    </source>
</evidence>
<dbReference type="AlphaFoldDB" id="A0A3N4D4S4"/>
<evidence type="ECO:0000313" key="6">
    <source>
        <dbReference type="EMBL" id="VEH69732.1"/>
    </source>
</evidence>
<proteinExistence type="inferred from homology"/>
<dbReference type="CDD" id="cd03225">
    <property type="entry name" value="ABC_cobalt_CbiO_domain1"/>
    <property type="match status" value="1"/>
</dbReference>
<organism evidence="6 7">
    <name type="scientific">Arachnia propionica</name>
    <dbReference type="NCBI Taxonomy" id="1750"/>
    <lineage>
        <taxon>Bacteria</taxon>
        <taxon>Bacillati</taxon>
        <taxon>Actinomycetota</taxon>
        <taxon>Actinomycetes</taxon>
        <taxon>Propionibacteriales</taxon>
        <taxon>Propionibacteriaceae</taxon>
        <taxon>Arachnia</taxon>
    </lineage>
</organism>
<evidence type="ECO:0000256" key="2">
    <source>
        <dbReference type="ARBA" id="ARBA00022448"/>
    </source>
</evidence>
<gene>
    <name evidence="6" type="primary">bioM</name>
    <name evidence="6" type="ORF">NCTC12967_01010</name>
</gene>
<evidence type="ECO:0000256" key="3">
    <source>
        <dbReference type="ARBA" id="ARBA00022741"/>
    </source>
</evidence>
<name>A0A3N4D4S4_9ACTN</name>
<dbReference type="OMA" id="TALWITH"/>
<dbReference type="EC" id="3.6.3.-" evidence="6"/>
<dbReference type="InterPro" id="IPR015856">
    <property type="entry name" value="ABC_transpr_CbiO/EcfA_su"/>
</dbReference>
<dbReference type="EMBL" id="LR134406">
    <property type="protein sequence ID" value="VEH69732.1"/>
    <property type="molecule type" value="Genomic_DNA"/>
</dbReference>
<dbReference type="Proteomes" id="UP000273044">
    <property type="component" value="Chromosome"/>
</dbReference>
<reference evidence="6 7" key="1">
    <citation type="submission" date="2018-12" db="EMBL/GenBank/DDBJ databases">
        <authorList>
            <consortium name="Pathogen Informatics"/>
        </authorList>
    </citation>
    <scope>NUCLEOTIDE SEQUENCE [LARGE SCALE GENOMIC DNA]</scope>
    <source>
        <strain evidence="6 7">NCTC12967</strain>
    </source>
</reference>
<dbReference type="PROSITE" id="PS00211">
    <property type="entry name" value="ABC_TRANSPORTER_1"/>
    <property type="match status" value="1"/>
</dbReference>
<dbReference type="SMART" id="SM00382">
    <property type="entry name" value="AAA"/>
    <property type="match status" value="1"/>
</dbReference>
<evidence type="ECO:0000256" key="1">
    <source>
        <dbReference type="ARBA" id="ARBA00005417"/>
    </source>
</evidence>
<keyword evidence="4 6" id="KW-0067">ATP-binding</keyword>
<dbReference type="InterPro" id="IPR050095">
    <property type="entry name" value="ECF_ABC_transporter_ATP-bd"/>
</dbReference>
<dbReference type="InterPro" id="IPR027417">
    <property type="entry name" value="P-loop_NTPase"/>
</dbReference>
<dbReference type="PANTHER" id="PTHR43553:SF24">
    <property type="entry name" value="ENERGY-COUPLING FACTOR TRANSPORTER ATP-BINDING PROTEIN ECFA1"/>
    <property type="match status" value="1"/>
</dbReference>
<dbReference type="PROSITE" id="PS50893">
    <property type="entry name" value="ABC_TRANSPORTER_2"/>
    <property type="match status" value="1"/>
</dbReference>
<dbReference type="GO" id="GO:0043190">
    <property type="term" value="C:ATP-binding cassette (ABC) transporter complex"/>
    <property type="evidence" value="ECO:0007669"/>
    <property type="project" value="TreeGrafter"/>
</dbReference>
<dbReference type="Pfam" id="PF00005">
    <property type="entry name" value="ABC_tran"/>
    <property type="match status" value="1"/>
</dbReference>
<accession>A0A3N4D4S4</accession>
<dbReference type="SUPFAM" id="SSF52540">
    <property type="entry name" value="P-loop containing nucleoside triphosphate hydrolases"/>
    <property type="match status" value="1"/>
</dbReference>
<keyword evidence="6" id="KW-0378">Hydrolase</keyword>
<evidence type="ECO:0000259" key="5">
    <source>
        <dbReference type="PROSITE" id="PS50893"/>
    </source>
</evidence>
<dbReference type="OrthoDB" id="9806471at2"/>
<keyword evidence="3" id="KW-0547">Nucleotide-binding</keyword>
<dbReference type="PANTHER" id="PTHR43553">
    <property type="entry name" value="HEAVY METAL TRANSPORTER"/>
    <property type="match status" value="1"/>
</dbReference>
<dbReference type="RefSeq" id="WP_014846124.1">
    <property type="nucleotide sequence ID" value="NZ_CAJZDL010000066.1"/>
</dbReference>
<dbReference type="Gene3D" id="3.40.50.300">
    <property type="entry name" value="P-loop containing nucleotide triphosphate hydrolases"/>
    <property type="match status" value="1"/>
</dbReference>
<dbReference type="InterPro" id="IPR003593">
    <property type="entry name" value="AAA+_ATPase"/>
</dbReference>
<evidence type="ECO:0000256" key="4">
    <source>
        <dbReference type="ARBA" id="ARBA00022840"/>
    </source>
</evidence>
<sequence length="232" mass="25196">MIQLTDVDLVIPPIRKGDEARSLLTGINLTLSERRVAVIGANGSGKSSLLRLLNGMRQPTSGTVSVKGHDVAEEPRKVRQLVGFIFTDPLAQLLMSTPIEDLTLSLGHLPRKERTGRAQQILDERGLGHLAHQSIYDLSGGERQMVALASVLAVRPEVIVADEPTTLLDLRNKLALRRALAELEQQVIYSTHDMDVAADADRVIVIEGGRVTADGEPGEVIAWYERAMGVTG</sequence>
<protein>
    <submittedName>
        <fullName evidence="6">Biotin transport ATP-binding protein BioM</fullName>
        <ecNumber evidence="6">3.6.3.-</ecNumber>
    </submittedName>
</protein>
<dbReference type="GO" id="GO:0042626">
    <property type="term" value="F:ATPase-coupled transmembrane transporter activity"/>
    <property type="evidence" value="ECO:0007669"/>
    <property type="project" value="TreeGrafter"/>
</dbReference>
<dbReference type="GO" id="GO:0005524">
    <property type="term" value="F:ATP binding"/>
    <property type="evidence" value="ECO:0007669"/>
    <property type="project" value="UniProtKB-KW"/>
</dbReference>
<dbReference type="GO" id="GO:0016887">
    <property type="term" value="F:ATP hydrolysis activity"/>
    <property type="evidence" value="ECO:0007669"/>
    <property type="project" value="InterPro"/>
</dbReference>
<keyword evidence="2" id="KW-0813">Transport</keyword>
<feature type="domain" description="ABC transporter" evidence="5">
    <location>
        <begin position="2"/>
        <end position="231"/>
    </location>
</feature>
<dbReference type="InterPro" id="IPR003439">
    <property type="entry name" value="ABC_transporter-like_ATP-bd"/>
</dbReference>
<keyword evidence="7" id="KW-1185">Reference proteome</keyword>
<dbReference type="InterPro" id="IPR017871">
    <property type="entry name" value="ABC_transporter-like_CS"/>
</dbReference>